<dbReference type="InterPro" id="IPR002130">
    <property type="entry name" value="Cyclophilin-type_PPIase_dom"/>
</dbReference>
<sequence>MKKLLPLVAVPLFALTACGGGGTETTAGGPATADGSTSAAAGACAYTPSGQPSTVELPPADPTVSGEVPATLTIGADGSDHELGLELDAAAAPCTVNSFVSLAEQGYYDGTSCHRLTTQGIFVLQCGDPTGTGTGGPGYTIPDEFRDDMTYGPGTLAMANTGHADSGGSQFFIVYAGEDSQLPPQYTVFGQITEGLEELQGFAEQGTTDGSGDGTPAVEVTLESFTFPEA</sequence>
<reference evidence="4 5" key="1">
    <citation type="submission" date="2019-03" db="EMBL/GenBank/DDBJ databases">
        <title>Genomic Encyclopedia of Archaeal and Bacterial Type Strains, Phase II (KMG-II): from individual species to whole genera.</title>
        <authorList>
            <person name="Goeker M."/>
        </authorList>
    </citation>
    <scope>NUCLEOTIDE SEQUENCE [LARGE SCALE GENOMIC DNA]</scope>
    <source>
        <strain evidence="4 5">DSM 24323</strain>
    </source>
</reference>
<dbReference type="InterPro" id="IPR044666">
    <property type="entry name" value="Cyclophilin_A-like"/>
</dbReference>
<evidence type="ECO:0000256" key="1">
    <source>
        <dbReference type="ARBA" id="ARBA00002388"/>
    </source>
</evidence>
<comment type="catalytic activity">
    <reaction evidence="2">
        <text>[protein]-peptidylproline (omega=180) = [protein]-peptidylproline (omega=0)</text>
        <dbReference type="Rhea" id="RHEA:16237"/>
        <dbReference type="Rhea" id="RHEA-COMP:10747"/>
        <dbReference type="Rhea" id="RHEA-COMP:10748"/>
        <dbReference type="ChEBI" id="CHEBI:83833"/>
        <dbReference type="ChEBI" id="CHEBI:83834"/>
        <dbReference type="EC" id="5.2.1.8"/>
    </reaction>
</comment>
<evidence type="ECO:0000313" key="4">
    <source>
        <dbReference type="EMBL" id="TDT31198.1"/>
    </source>
</evidence>
<dbReference type="Pfam" id="PF00160">
    <property type="entry name" value="Pro_isomerase"/>
    <property type="match status" value="1"/>
</dbReference>
<name>A0A4V6Q2B5_9ACTN</name>
<dbReference type="PANTHER" id="PTHR45625:SF3">
    <property type="entry name" value="PEPTIDYL-PROLYL CIS-TRANS ISOMERASE B-RELATED"/>
    <property type="match status" value="1"/>
</dbReference>
<dbReference type="PROSITE" id="PS50072">
    <property type="entry name" value="CSA_PPIASE_2"/>
    <property type="match status" value="1"/>
</dbReference>
<dbReference type="GO" id="GO:0003755">
    <property type="term" value="F:peptidyl-prolyl cis-trans isomerase activity"/>
    <property type="evidence" value="ECO:0007669"/>
    <property type="project" value="UniProtKB-UniRule"/>
</dbReference>
<feature type="signal peptide" evidence="2">
    <location>
        <begin position="1"/>
        <end position="19"/>
    </location>
</feature>
<dbReference type="RefSeq" id="WP_279586489.1">
    <property type="nucleotide sequence ID" value="NZ_SOAW01000002.1"/>
</dbReference>
<dbReference type="SUPFAM" id="SSF50891">
    <property type="entry name" value="Cyclophilin-like"/>
    <property type="match status" value="1"/>
</dbReference>
<dbReference type="PRINTS" id="PR00153">
    <property type="entry name" value="CSAPPISMRASE"/>
</dbReference>
<gene>
    <name evidence="4" type="ORF">CLV29_2612</name>
</gene>
<dbReference type="Proteomes" id="UP000295371">
    <property type="component" value="Unassembled WGS sequence"/>
</dbReference>
<keyword evidence="5" id="KW-1185">Reference proteome</keyword>
<dbReference type="PROSITE" id="PS51257">
    <property type="entry name" value="PROKAR_LIPOPROTEIN"/>
    <property type="match status" value="1"/>
</dbReference>
<feature type="chain" id="PRO_5039750265" description="Peptidyl-prolyl cis-trans isomerase" evidence="2">
    <location>
        <begin position="20"/>
        <end position="230"/>
    </location>
</feature>
<proteinExistence type="inferred from homology"/>
<evidence type="ECO:0000256" key="2">
    <source>
        <dbReference type="RuleBase" id="RU363019"/>
    </source>
</evidence>
<comment type="caution">
    <text evidence="4">The sequence shown here is derived from an EMBL/GenBank/DDBJ whole genome shotgun (WGS) entry which is preliminary data.</text>
</comment>
<dbReference type="EC" id="5.2.1.8" evidence="2"/>
<organism evidence="4 5">
    <name type="scientific">Naumannella halotolerans</name>
    <dbReference type="NCBI Taxonomy" id="993414"/>
    <lineage>
        <taxon>Bacteria</taxon>
        <taxon>Bacillati</taxon>
        <taxon>Actinomycetota</taxon>
        <taxon>Actinomycetes</taxon>
        <taxon>Propionibacteriales</taxon>
        <taxon>Propionibacteriaceae</taxon>
        <taxon>Naumannella</taxon>
    </lineage>
</organism>
<comment type="function">
    <text evidence="1 2">PPIases accelerate the folding of proteins. It catalyzes the cis-trans isomerization of proline imidic peptide bonds in oligopeptides.</text>
</comment>
<evidence type="ECO:0000259" key="3">
    <source>
        <dbReference type="PROSITE" id="PS50072"/>
    </source>
</evidence>
<dbReference type="PANTHER" id="PTHR45625">
    <property type="entry name" value="PEPTIDYL-PROLYL CIS-TRANS ISOMERASE-RELATED"/>
    <property type="match status" value="1"/>
</dbReference>
<accession>A0A4V6Q2B5</accession>
<dbReference type="EMBL" id="SOAW01000002">
    <property type="protein sequence ID" value="TDT31198.1"/>
    <property type="molecule type" value="Genomic_DNA"/>
</dbReference>
<dbReference type="CDD" id="cd00317">
    <property type="entry name" value="cyclophilin"/>
    <property type="match status" value="1"/>
</dbReference>
<dbReference type="InterPro" id="IPR029000">
    <property type="entry name" value="Cyclophilin-like_dom_sf"/>
</dbReference>
<feature type="domain" description="PPIase cyclophilin-type" evidence="3">
    <location>
        <begin position="82"/>
        <end position="227"/>
    </location>
</feature>
<evidence type="ECO:0000313" key="5">
    <source>
        <dbReference type="Proteomes" id="UP000295371"/>
    </source>
</evidence>
<keyword evidence="2 4" id="KW-0413">Isomerase</keyword>
<comment type="similarity">
    <text evidence="2">Belongs to the cyclophilin-type PPIase family.</text>
</comment>
<keyword evidence="2" id="KW-0697">Rotamase</keyword>
<dbReference type="Gene3D" id="2.40.100.10">
    <property type="entry name" value="Cyclophilin-like"/>
    <property type="match status" value="1"/>
</dbReference>
<keyword evidence="2" id="KW-0732">Signal</keyword>
<dbReference type="AlphaFoldDB" id="A0A4V6Q2B5"/>
<protein>
    <recommendedName>
        <fullName evidence="2">Peptidyl-prolyl cis-trans isomerase</fullName>
        <shortName evidence="2">PPIase</shortName>
        <ecNumber evidence="2">5.2.1.8</ecNumber>
    </recommendedName>
</protein>